<gene>
    <name evidence="2" type="ORF">N1851_026134</name>
</gene>
<evidence type="ECO:0000313" key="2">
    <source>
        <dbReference type="EMBL" id="KAK0137644.1"/>
    </source>
</evidence>
<keyword evidence="3" id="KW-1185">Reference proteome</keyword>
<comment type="caution">
    <text evidence="2">The sequence shown here is derived from an EMBL/GenBank/DDBJ whole genome shotgun (WGS) entry which is preliminary data.</text>
</comment>
<dbReference type="Proteomes" id="UP001174136">
    <property type="component" value="Unassembled WGS sequence"/>
</dbReference>
<reference evidence="2" key="1">
    <citation type="journal article" date="2023" name="Front. Mar. Sci.">
        <title>A new Merluccius polli reference genome to investigate the effects of global change in West African waters.</title>
        <authorList>
            <person name="Mateo J.L."/>
            <person name="Blanco-Fernandez C."/>
            <person name="Garcia-Vazquez E."/>
            <person name="Machado-Schiaffino G."/>
        </authorList>
    </citation>
    <scope>NUCLEOTIDE SEQUENCE</scope>
    <source>
        <strain evidence="2">C29</strain>
        <tissue evidence="2">Fin</tissue>
    </source>
</reference>
<organism evidence="2 3">
    <name type="scientific">Merluccius polli</name>
    <name type="common">Benguela hake</name>
    <name type="synonym">Merluccius cadenati</name>
    <dbReference type="NCBI Taxonomy" id="89951"/>
    <lineage>
        <taxon>Eukaryota</taxon>
        <taxon>Metazoa</taxon>
        <taxon>Chordata</taxon>
        <taxon>Craniata</taxon>
        <taxon>Vertebrata</taxon>
        <taxon>Euteleostomi</taxon>
        <taxon>Actinopterygii</taxon>
        <taxon>Neopterygii</taxon>
        <taxon>Teleostei</taxon>
        <taxon>Neoteleostei</taxon>
        <taxon>Acanthomorphata</taxon>
        <taxon>Zeiogadaria</taxon>
        <taxon>Gadariae</taxon>
        <taxon>Gadiformes</taxon>
        <taxon>Gadoidei</taxon>
        <taxon>Merlucciidae</taxon>
        <taxon>Merluccius</taxon>
    </lineage>
</organism>
<evidence type="ECO:0000256" key="1">
    <source>
        <dbReference type="SAM" id="MobiDB-lite"/>
    </source>
</evidence>
<sequence length="501" mass="57692">MCNAQGNLVRRRRSRGRSQTTVPRISRHVAKRGAETASLMYQRRQGTIGRTKTLGTQDDLRRRCPERATKKEWERFDHDLDQVLEASIAGDVGRKENRCLKEIAILRDDMRRLKKAFHEATGVEKLALTEIQDNLRERIKILHQAECHRRDRKRWTKERVDFIKNPFKYLSDPRREDSLEEIEKLIKPAESTIPFGAEEPSWHEVNNFLKKARGKSAPGTNGIPYKVYKYCERFRRRLWKLLRVAWRKNFLTDDQRGHHPTVQEKPVKSLGKWYRANLNEKASVKEMLIQAETWMTSLEKSGLPGKYKAWGYQHGVFPRLLWPLLVYEVPVSTVEGLERKMNTYLRRWLGHRQQAAAASNMVEEYKATKTRHAMMLRDSQDARVCQADIEVRTGRKWSASRALREAEDSLQHTDIVGSVAQGRLGLGCQGKLGQGQPEGEAWHCAEGGPQGRGGKATCQGYSHEQAGQLDKVGERVRKGTELAEYLEHGRTTDQVSAVFCV</sequence>
<accession>A0AA47MCP1</accession>
<feature type="region of interest" description="Disordered" evidence="1">
    <location>
        <begin position="1"/>
        <end position="25"/>
    </location>
</feature>
<proteinExistence type="predicted"/>
<name>A0AA47MCP1_MERPO</name>
<evidence type="ECO:0000313" key="3">
    <source>
        <dbReference type="Proteomes" id="UP001174136"/>
    </source>
</evidence>
<protein>
    <submittedName>
        <fullName evidence="2">Uncharacterized protein</fullName>
    </submittedName>
</protein>
<dbReference type="AlphaFoldDB" id="A0AA47MCP1"/>
<dbReference type="EMBL" id="JAOPHQ010004859">
    <property type="protein sequence ID" value="KAK0137644.1"/>
    <property type="molecule type" value="Genomic_DNA"/>
</dbReference>